<organism evidence="3 4">
    <name type="scientific">Lepidopterella palustris CBS 459.81</name>
    <dbReference type="NCBI Taxonomy" id="1314670"/>
    <lineage>
        <taxon>Eukaryota</taxon>
        <taxon>Fungi</taxon>
        <taxon>Dikarya</taxon>
        <taxon>Ascomycota</taxon>
        <taxon>Pezizomycotina</taxon>
        <taxon>Dothideomycetes</taxon>
        <taxon>Pleosporomycetidae</taxon>
        <taxon>Mytilinidiales</taxon>
        <taxon>Argynnaceae</taxon>
        <taxon>Lepidopterella</taxon>
    </lineage>
</organism>
<dbReference type="CDD" id="cd09083">
    <property type="entry name" value="EEP-1"/>
    <property type="match status" value="1"/>
</dbReference>
<keyword evidence="4" id="KW-1185">Reference proteome</keyword>
<gene>
    <name evidence="3" type="ORF">K432DRAFT_386043</name>
</gene>
<dbReference type="Pfam" id="PF03372">
    <property type="entry name" value="Exo_endo_phos"/>
    <property type="match status" value="1"/>
</dbReference>
<dbReference type="AlphaFoldDB" id="A0A8E2E1H1"/>
<dbReference type="PANTHER" id="PTHR12121:SF36">
    <property type="entry name" value="ENDONUCLEASE_EXONUCLEASE_PHOSPHATASE DOMAIN-CONTAINING PROTEIN"/>
    <property type="match status" value="1"/>
</dbReference>
<evidence type="ECO:0000313" key="4">
    <source>
        <dbReference type="Proteomes" id="UP000250266"/>
    </source>
</evidence>
<dbReference type="Gene3D" id="3.60.10.10">
    <property type="entry name" value="Endonuclease/exonuclease/phosphatase"/>
    <property type="match status" value="1"/>
</dbReference>
<dbReference type="InterPro" id="IPR036691">
    <property type="entry name" value="Endo/exonu/phosph_ase_sf"/>
</dbReference>
<protein>
    <recommendedName>
        <fullName evidence="2">Endonuclease/exonuclease/phosphatase domain-containing protein</fullName>
    </recommendedName>
</protein>
<feature type="domain" description="Endonuclease/exonuclease/phosphatase" evidence="2">
    <location>
        <begin position="12"/>
        <end position="298"/>
    </location>
</feature>
<evidence type="ECO:0000313" key="3">
    <source>
        <dbReference type="EMBL" id="OCK75646.1"/>
    </source>
</evidence>
<feature type="region of interest" description="Disordered" evidence="1">
    <location>
        <begin position="93"/>
        <end position="118"/>
    </location>
</feature>
<dbReference type="Proteomes" id="UP000250266">
    <property type="component" value="Unassembled WGS sequence"/>
</dbReference>
<name>A0A8E2E1H1_9PEZI</name>
<dbReference type="OrthoDB" id="276515at2759"/>
<dbReference type="SUPFAM" id="SSF56219">
    <property type="entry name" value="DNase I-like"/>
    <property type="match status" value="1"/>
</dbReference>
<evidence type="ECO:0000259" key="2">
    <source>
        <dbReference type="Pfam" id="PF03372"/>
    </source>
</evidence>
<dbReference type="InterPro" id="IPR050410">
    <property type="entry name" value="CCR4/nocturin_mRNA_transcr"/>
</dbReference>
<sequence length="349" mass="38690">MSKPTLPIRILSYNIRWAAPPAKLLQNEKPWELRGPLVLEHLLQQTGSEGVVKDGLGEVKVEGTMAAFICLQECLHEQLEDILAGLNAPRRDAESALRAQDPEEPKSNTDPLLGPGREMEWSHIGVGRDDGMRKGEYIPIIYPTHIFKLLSSETVWLSPTPGVPSLGWDAVKPRVLTLGVFEHRVLGRRVVVANTHLDHEGREARVKSVSVILEAVERAKRTWVEEEGEMGVVVAGDWNEGDGGEACREMERGGMRDLYHVVGEDRREGGEATFTGFRGESGERIDYIWVGPGEGVCGAEGKGGGRGEEEEKGKKCVWRVERYKVLDNVAEDGVYKSDHKCLVEDLVLL</sequence>
<dbReference type="InterPro" id="IPR005135">
    <property type="entry name" value="Endo/exonuclease/phosphatase"/>
</dbReference>
<dbReference type="GO" id="GO:0000175">
    <property type="term" value="F:3'-5'-RNA exonuclease activity"/>
    <property type="evidence" value="ECO:0007669"/>
    <property type="project" value="TreeGrafter"/>
</dbReference>
<evidence type="ECO:0000256" key="1">
    <source>
        <dbReference type="SAM" id="MobiDB-lite"/>
    </source>
</evidence>
<dbReference type="PANTHER" id="PTHR12121">
    <property type="entry name" value="CARBON CATABOLITE REPRESSOR PROTEIN 4"/>
    <property type="match status" value="1"/>
</dbReference>
<dbReference type="EMBL" id="KV745290">
    <property type="protein sequence ID" value="OCK75646.1"/>
    <property type="molecule type" value="Genomic_DNA"/>
</dbReference>
<feature type="compositionally biased region" description="Basic and acidic residues" evidence="1">
    <location>
        <begin position="93"/>
        <end position="107"/>
    </location>
</feature>
<reference evidence="3 4" key="1">
    <citation type="journal article" date="2016" name="Nat. Commun.">
        <title>Ectomycorrhizal ecology is imprinted in the genome of the dominant symbiotic fungus Cenococcum geophilum.</title>
        <authorList>
            <consortium name="DOE Joint Genome Institute"/>
            <person name="Peter M."/>
            <person name="Kohler A."/>
            <person name="Ohm R.A."/>
            <person name="Kuo A."/>
            <person name="Krutzmann J."/>
            <person name="Morin E."/>
            <person name="Arend M."/>
            <person name="Barry K.W."/>
            <person name="Binder M."/>
            <person name="Choi C."/>
            <person name="Clum A."/>
            <person name="Copeland A."/>
            <person name="Grisel N."/>
            <person name="Haridas S."/>
            <person name="Kipfer T."/>
            <person name="LaButti K."/>
            <person name="Lindquist E."/>
            <person name="Lipzen A."/>
            <person name="Maire R."/>
            <person name="Meier B."/>
            <person name="Mihaltcheva S."/>
            <person name="Molinier V."/>
            <person name="Murat C."/>
            <person name="Poggeler S."/>
            <person name="Quandt C.A."/>
            <person name="Sperisen C."/>
            <person name="Tritt A."/>
            <person name="Tisserant E."/>
            <person name="Crous P.W."/>
            <person name="Henrissat B."/>
            <person name="Nehls U."/>
            <person name="Egli S."/>
            <person name="Spatafora J.W."/>
            <person name="Grigoriev I.V."/>
            <person name="Martin F.M."/>
        </authorList>
    </citation>
    <scope>NUCLEOTIDE SEQUENCE [LARGE SCALE GENOMIC DNA]</scope>
    <source>
        <strain evidence="3 4">CBS 459.81</strain>
    </source>
</reference>
<proteinExistence type="predicted"/>
<accession>A0A8E2E1H1</accession>